<gene>
    <name evidence="1" type="ORF">BCF44_117214</name>
</gene>
<accession>A0A3E0GZP5</accession>
<evidence type="ECO:0000313" key="1">
    <source>
        <dbReference type="EMBL" id="REH35824.1"/>
    </source>
</evidence>
<organism evidence="1 2">
    <name type="scientific">Kutzneria buriramensis</name>
    <dbReference type="NCBI Taxonomy" id="1045776"/>
    <lineage>
        <taxon>Bacteria</taxon>
        <taxon>Bacillati</taxon>
        <taxon>Actinomycetota</taxon>
        <taxon>Actinomycetes</taxon>
        <taxon>Pseudonocardiales</taxon>
        <taxon>Pseudonocardiaceae</taxon>
        <taxon>Kutzneria</taxon>
    </lineage>
</organism>
<dbReference type="AlphaFoldDB" id="A0A3E0GZP5"/>
<proteinExistence type="predicted"/>
<dbReference type="EMBL" id="QUNO01000017">
    <property type="protein sequence ID" value="REH35824.1"/>
    <property type="molecule type" value="Genomic_DNA"/>
</dbReference>
<evidence type="ECO:0000313" key="2">
    <source>
        <dbReference type="Proteomes" id="UP000256269"/>
    </source>
</evidence>
<dbReference type="OrthoDB" id="3693449at2"/>
<reference evidence="1 2" key="1">
    <citation type="submission" date="2018-08" db="EMBL/GenBank/DDBJ databases">
        <title>Genomic Encyclopedia of Archaeal and Bacterial Type Strains, Phase II (KMG-II): from individual species to whole genera.</title>
        <authorList>
            <person name="Goeker M."/>
        </authorList>
    </citation>
    <scope>NUCLEOTIDE SEQUENCE [LARGE SCALE GENOMIC DNA]</scope>
    <source>
        <strain evidence="1 2">DSM 45791</strain>
    </source>
</reference>
<sequence length="64" mass="7095">MGMKWMEHKVVQHARAWASGGIPGQAGKDECVVCGKQIRKHRKVTGEGRVCSVACAHFWVENMS</sequence>
<comment type="caution">
    <text evidence="1">The sequence shown here is derived from an EMBL/GenBank/DDBJ whole genome shotgun (WGS) entry which is preliminary data.</text>
</comment>
<name>A0A3E0GZP5_9PSEU</name>
<dbReference type="Proteomes" id="UP000256269">
    <property type="component" value="Unassembled WGS sequence"/>
</dbReference>
<keyword evidence="2" id="KW-1185">Reference proteome</keyword>
<protein>
    <submittedName>
        <fullName evidence="1">Uncharacterized protein</fullName>
    </submittedName>
</protein>